<keyword evidence="3" id="KW-0863">Zinc-finger</keyword>
<dbReference type="GeneID" id="111313658"/>
<evidence type="ECO:0000256" key="1">
    <source>
        <dbReference type="ARBA" id="ARBA00009374"/>
    </source>
</evidence>
<evidence type="ECO:0000313" key="7">
    <source>
        <dbReference type="Proteomes" id="UP000515121"/>
    </source>
</evidence>
<gene>
    <name evidence="8" type="primary">LOC111313658</name>
</gene>
<dbReference type="KEGG" id="dzi:111313658"/>
<comment type="similarity">
    <text evidence="1">Belongs to the FLZ family.</text>
</comment>
<dbReference type="PROSITE" id="PS51795">
    <property type="entry name" value="ZF_FLZ"/>
    <property type="match status" value="1"/>
</dbReference>
<organism evidence="7 8">
    <name type="scientific">Durio zibethinus</name>
    <name type="common">Durian</name>
    <dbReference type="NCBI Taxonomy" id="66656"/>
    <lineage>
        <taxon>Eukaryota</taxon>
        <taxon>Viridiplantae</taxon>
        <taxon>Streptophyta</taxon>
        <taxon>Embryophyta</taxon>
        <taxon>Tracheophyta</taxon>
        <taxon>Spermatophyta</taxon>
        <taxon>Magnoliopsida</taxon>
        <taxon>eudicotyledons</taxon>
        <taxon>Gunneridae</taxon>
        <taxon>Pentapetalae</taxon>
        <taxon>rosids</taxon>
        <taxon>malvids</taxon>
        <taxon>Malvales</taxon>
        <taxon>Malvaceae</taxon>
        <taxon>Helicteroideae</taxon>
        <taxon>Durio</taxon>
    </lineage>
</organism>
<dbReference type="Pfam" id="PF04570">
    <property type="entry name" value="zf-FLZ"/>
    <property type="match status" value="1"/>
</dbReference>
<reference evidence="8" key="1">
    <citation type="submission" date="2025-08" db="UniProtKB">
        <authorList>
            <consortium name="RefSeq"/>
        </authorList>
    </citation>
    <scope>IDENTIFICATION</scope>
    <source>
        <tissue evidence="8">Fruit stalk</tissue>
    </source>
</reference>
<dbReference type="AlphaFoldDB" id="A0A6P6AZ50"/>
<evidence type="ECO:0000313" key="8">
    <source>
        <dbReference type="RefSeq" id="XP_022770060.1"/>
    </source>
</evidence>
<dbReference type="Proteomes" id="UP000515121">
    <property type="component" value="Unplaced"/>
</dbReference>
<feature type="compositionally biased region" description="Polar residues" evidence="5">
    <location>
        <begin position="173"/>
        <end position="190"/>
    </location>
</feature>
<dbReference type="GO" id="GO:0008270">
    <property type="term" value="F:zinc ion binding"/>
    <property type="evidence" value="ECO:0007669"/>
    <property type="project" value="UniProtKB-KW"/>
</dbReference>
<keyword evidence="7" id="KW-1185">Reference proteome</keyword>
<accession>A0A6P6AZ50</accession>
<dbReference type="RefSeq" id="XP_022770060.1">
    <property type="nucleotide sequence ID" value="XM_022914325.1"/>
</dbReference>
<dbReference type="OrthoDB" id="1916924at2759"/>
<keyword evidence="2" id="KW-0479">Metal-binding</keyword>
<evidence type="ECO:0000256" key="2">
    <source>
        <dbReference type="ARBA" id="ARBA00022723"/>
    </source>
</evidence>
<feature type="domain" description="FLZ-type" evidence="6">
    <location>
        <begin position="125"/>
        <end position="168"/>
    </location>
</feature>
<feature type="zinc finger region" description="FLZ-type" evidence="4">
    <location>
        <begin position="125"/>
        <end position="168"/>
    </location>
</feature>
<proteinExistence type="inferred from homology"/>
<evidence type="ECO:0000256" key="3">
    <source>
        <dbReference type="ARBA" id="ARBA00022771"/>
    </source>
</evidence>
<dbReference type="PANTHER" id="PTHR46057">
    <property type="entry name" value="FCS-LIKE ZINC FINGER 1-RELATED"/>
    <property type="match status" value="1"/>
</dbReference>
<feature type="region of interest" description="Disordered" evidence="5">
    <location>
        <begin position="167"/>
        <end position="196"/>
    </location>
</feature>
<protein>
    <submittedName>
        <fullName evidence="8">Uncharacterized protein LOC111313658</fullName>
    </submittedName>
</protein>
<dbReference type="InterPro" id="IPR007650">
    <property type="entry name" value="Zf-FLZ_dom"/>
</dbReference>
<dbReference type="InterPro" id="IPR044533">
    <property type="entry name" value="FLZ1/2/3"/>
</dbReference>
<evidence type="ECO:0000259" key="6">
    <source>
        <dbReference type="PROSITE" id="PS51795"/>
    </source>
</evidence>
<evidence type="ECO:0000256" key="5">
    <source>
        <dbReference type="SAM" id="MobiDB-lite"/>
    </source>
</evidence>
<evidence type="ECO:0000256" key="4">
    <source>
        <dbReference type="PROSITE-ProRule" id="PRU01131"/>
    </source>
</evidence>
<sequence>MDLNFEPPLIPNIAHGFTGRARILNQLLFNISNQILTLVITNGLYWYTVGRVVLDCSKSKLSLLKSINSSASLPLPPPNTLPLSFSFLSTFTSLHIANQQRGSPKSIAVMSAYYYSGCPDYYEARYPDACSLCRKSLHNSDIFMYRGNTPFCSTECRQEQMEIDEKKWKSGRSLRNSDAKSSAPNKTVRTSAVAVA</sequence>
<dbReference type="PANTHER" id="PTHR46057:SF13">
    <property type="entry name" value="FLZ-TYPE DOMAIN-CONTAINING PROTEIN"/>
    <property type="match status" value="1"/>
</dbReference>
<name>A0A6P6AZ50_DURZI</name>
<keyword evidence="3" id="KW-0862">Zinc</keyword>